<sequence length="192" mass="21785">MYQTGHRVRGATPISVLRDPGLKHWRATIRVLRYLMTTPKHEIVYKKQKNGFKVKAFTDDDWVSTIDSRRSVSGIMMMIGNASVVFKSMFQRTIALSSAEADYMAISLCVQEIWEDNQGAIELAKNAGYHSRTRHVDIKHHFTSEIMERGTIKVDHIDTKRQLADLLTTALGTKTLKYLSNASGIKMKITAQ</sequence>
<reference evidence="2" key="1">
    <citation type="submission" date="2017-03" db="EMBL/GenBank/DDBJ databases">
        <title>Phytopthora megakarya and P. palmivora, two closely related causual agents of cacao black pod achieved similar genome size and gene model numbers by different mechanisms.</title>
        <authorList>
            <person name="Ali S."/>
            <person name="Shao J."/>
            <person name="Larry D.J."/>
            <person name="Kronmiller B."/>
            <person name="Shen D."/>
            <person name="Strem M.D."/>
            <person name="Melnick R.L."/>
            <person name="Guiltinan M.J."/>
            <person name="Tyler B.M."/>
            <person name="Meinhardt L.W."/>
            <person name="Bailey B.A."/>
        </authorList>
    </citation>
    <scope>NUCLEOTIDE SEQUENCE [LARGE SCALE GENOMIC DNA]</scope>
    <source>
        <strain evidence="2">zdho120</strain>
    </source>
</reference>
<dbReference type="CDD" id="cd09272">
    <property type="entry name" value="RNase_HI_RT_Ty1"/>
    <property type="match status" value="1"/>
</dbReference>
<comment type="caution">
    <text evidence="1">The sequence shown here is derived from an EMBL/GenBank/DDBJ whole genome shotgun (WGS) entry which is preliminary data.</text>
</comment>
<gene>
    <name evidence="1" type="ORF">PHMEG_0008039</name>
</gene>
<accession>A0A225WK70</accession>
<dbReference type="OrthoDB" id="412581at2759"/>
<evidence type="ECO:0000313" key="2">
    <source>
        <dbReference type="Proteomes" id="UP000198211"/>
    </source>
</evidence>
<dbReference type="STRING" id="4795.A0A225WK70"/>
<dbReference type="PANTHER" id="PTHR11439:SF440">
    <property type="entry name" value="INTEGRASE CATALYTIC DOMAIN-CONTAINING PROTEIN"/>
    <property type="match status" value="1"/>
</dbReference>
<dbReference type="AlphaFoldDB" id="A0A225WK70"/>
<keyword evidence="2" id="KW-1185">Reference proteome</keyword>
<dbReference type="Proteomes" id="UP000198211">
    <property type="component" value="Unassembled WGS sequence"/>
</dbReference>
<protein>
    <submittedName>
        <fullName evidence="1">Integrase, catalytic core protein</fullName>
    </submittedName>
</protein>
<dbReference type="EMBL" id="NBNE01000665">
    <property type="protein sequence ID" value="OWZ17952.1"/>
    <property type="molecule type" value="Genomic_DNA"/>
</dbReference>
<proteinExistence type="predicted"/>
<dbReference type="PANTHER" id="PTHR11439">
    <property type="entry name" value="GAG-POL-RELATED RETROTRANSPOSON"/>
    <property type="match status" value="1"/>
</dbReference>
<name>A0A225WK70_9STRA</name>
<evidence type="ECO:0000313" key="1">
    <source>
        <dbReference type="EMBL" id="OWZ17952.1"/>
    </source>
</evidence>
<organism evidence="1 2">
    <name type="scientific">Phytophthora megakarya</name>
    <dbReference type="NCBI Taxonomy" id="4795"/>
    <lineage>
        <taxon>Eukaryota</taxon>
        <taxon>Sar</taxon>
        <taxon>Stramenopiles</taxon>
        <taxon>Oomycota</taxon>
        <taxon>Peronosporomycetes</taxon>
        <taxon>Peronosporales</taxon>
        <taxon>Peronosporaceae</taxon>
        <taxon>Phytophthora</taxon>
    </lineage>
</organism>